<feature type="region of interest" description="Disordered" evidence="1">
    <location>
        <begin position="249"/>
        <end position="273"/>
    </location>
</feature>
<dbReference type="Proteomes" id="UP001151760">
    <property type="component" value="Unassembled WGS sequence"/>
</dbReference>
<evidence type="ECO:0000313" key="3">
    <source>
        <dbReference type="Proteomes" id="UP001151760"/>
    </source>
</evidence>
<dbReference type="EMBL" id="BQNB010016307">
    <property type="protein sequence ID" value="GJT50272.1"/>
    <property type="molecule type" value="Genomic_DNA"/>
</dbReference>
<protein>
    <submittedName>
        <fullName evidence="2">Uncharacterized protein</fullName>
    </submittedName>
</protein>
<evidence type="ECO:0000313" key="2">
    <source>
        <dbReference type="EMBL" id="GJT50272.1"/>
    </source>
</evidence>
<organism evidence="2 3">
    <name type="scientific">Tanacetum coccineum</name>
    <dbReference type="NCBI Taxonomy" id="301880"/>
    <lineage>
        <taxon>Eukaryota</taxon>
        <taxon>Viridiplantae</taxon>
        <taxon>Streptophyta</taxon>
        <taxon>Embryophyta</taxon>
        <taxon>Tracheophyta</taxon>
        <taxon>Spermatophyta</taxon>
        <taxon>Magnoliopsida</taxon>
        <taxon>eudicotyledons</taxon>
        <taxon>Gunneridae</taxon>
        <taxon>Pentapetalae</taxon>
        <taxon>asterids</taxon>
        <taxon>campanulids</taxon>
        <taxon>Asterales</taxon>
        <taxon>Asteraceae</taxon>
        <taxon>Asteroideae</taxon>
        <taxon>Anthemideae</taxon>
        <taxon>Anthemidinae</taxon>
        <taxon>Tanacetum</taxon>
    </lineage>
</organism>
<keyword evidence="3" id="KW-1185">Reference proteome</keyword>
<accession>A0ABQ5EHN8</accession>
<gene>
    <name evidence="2" type="ORF">Tco_0976429</name>
</gene>
<feature type="region of interest" description="Disordered" evidence="1">
    <location>
        <begin position="1"/>
        <end position="22"/>
    </location>
</feature>
<evidence type="ECO:0000256" key="1">
    <source>
        <dbReference type="SAM" id="MobiDB-lite"/>
    </source>
</evidence>
<comment type="caution">
    <text evidence="2">The sequence shown here is derived from an EMBL/GenBank/DDBJ whole genome shotgun (WGS) entry which is preliminary data.</text>
</comment>
<name>A0ABQ5EHN8_9ASTR</name>
<reference evidence="2" key="1">
    <citation type="journal article" date="2022" name="Int. J. Mol. Sci.">
        <title>Draft Genome of Tanacetum Coccineum: Genomic Comparison of Closely Related Tanacetum-Family Plants.</title>
        <authorList>
            <person name="Yamashiro T."/>
            <person name="Shiraishi A."/>
            <person name="Nakayama K."/>
            <person name="Satake H."/>
        </authorList>
    </citation>
    <scope>NUCLEOTIDE SEQUENCE</scope>
</reference>
<reference evidence="2" key="2">
    <citation type="submission" date="2022-01" db="EMBL/GenBank/DDBJ databases">
        <authorList>
            <person name="Yamashiro T."/>
            <person name="Shiraishi A."/>
            <person name="Satake H."/>
            <person name="Nakayama K."/>
        </authorList>
    </citation>
    <scope>NUCLEOTIDE SEQUENCE</scope>
</reference>
<sequence length="433" mass="47964">MRSHCGLDDAPTPTTNAAGRAEDPTLLTSLSAKLDRNIKQLRQHVFEVIAPATEGVVEISGVSDLEGITRMASEPLFAQCLSWLPLLLEVLLSGNSESAGPSVVAIRKAQCLIGYPASFTSEDHRPRKQPRRRTAMWLSRKAEKLSKSPNDANWLKNQCGALIMRFTQHADDPIRLVVEAFNLLFATPMVWVSFHHTAGGTLVLIYCSTVPLHTMDSAVHHRESRSISGHGVVVVDKLPDDEIVDPRVKVETIPDSAASPPRSRRKHRGVRSDDSLWDKPVEDFFSLEMRENRREGPILSGLHSLNIYASSQFHPHTVGMCVVAGNVYSTVQAGLTENLMISCICSILLALTTTNGFMLTMAKKTSKKRSLPTMKGFVCITNPVDVAIYKTWMMSFSAERIKSFLADSSVHSLRYEYLLQSHSIPVDYVILLS</sequence>
<proteinExistence type="predicted"/>